<dbReference type="Pfam" id="PF14016">
    <property type="entry name" value="DUF4232"/>
    <property type="match status" value="1"/>
</dbReference>
<accession>A0A175RNS3</accession>
<dbReference type="RefSeq" id="WP_058726057.1">
    <property type="nucleotide sequence ID" value="NZ_LDQC01000057.1"/>
</dbReference>
<evidence type="ECO:0000256" key="1">
    <source>
        <dbReference type="SAM" id="MobiDB-lite"/>
    </source>
</evidence>
<dbReference type="EMBL" id="LDQC01000057">
    <property type="protein sequence ID" value="KTR05297.1"/>
    <property type="molecule type" value="Genomic_DNA"/>
</dbReference>
<dbReference type="InterPro" id="IPR025326">
    <property type="entry name" value="DUF4232"/>
</dbReference>
<dbReference type="AlphaFoldDB" id="A0A175RNS3"/>
<proteinExistence type="predicted"/>
<organism evidence="4 5">
    <name type="scientific">Curtobacterium luteum</name>
    <dbReference type="NCBI Taxonomy" id="33881"/>
    <lineage>
        <taxon>Bacteria</taxon>
        <taxon>Bacillati</taxon>
        <taxon>Actinomycetota</taxon>
        <taxon>Actinomycetes</taxon>
        <taxon>Micrococcales</taxon>
        <taxon>Microbacteriaceae</taxon>
        <taxon>Curtobacterium</taxon>
    </lineage>
</organism>
<comment type="caution">
    <text evidence="4">The sequence shown here is derived from an EMBL/GenBank/DDBJ whole genome shotgun (WGS) entry which is preliminary data.</text>
</comment>
<gene>
    <name evidence="4" type="ORF">NS184_10495</name>
</gene>
<name>A0A175RNS3_9MICO</name>
<feature type="domain" description="DUF4232" evidence="3">
    <location>
        <begin position="83"/>
        <end position="220"/>
    </location>
</feature>
<dbReference type="PROSITE" id="PS51257">
    <property type="entry name" value="PROKAR_LIPOPROTEIN"/>
    <property type="match status" value="1"/>
</dbReference>
<feature type="region of interest" description="Disordered" evidence="1">
    <location>
        <begin position="32"/>
        <end position="78"/>
    </location>
</feature>
<dbReference type="PATRIC" id="fig|33881.3.peg.2446"/>
<protein>
    <recommendedName>
        <fullName evidence="3">DUF4232 domain-containing protein</fullName>
    </recommendedName>
</protein>
<evidence type="ECO:0000259" key="3">
    <source>
        <dbReference type="Pfam" id="PF14016"/>
    </source>
</evidence>
<reference evidence="4 5" key="1">
    <citation type="journal article" date="2016" name="Front. Microbiol.">
        <title>Genomic Resource of Rice Seed Associated Bacteria.</title>
        <authorList>
            <person name="Midha S."/>
            <person name="Bansal K."/>
            <person name="Sharma S."/>
            <person name="Kumar N."/>
            <person name="Patil P.P."/>
            <person name="Chaudhry V."/>
            <person name="Patil P.B."/>
        </authorList>
    </citation>
    <scope>NUCLEOTIDE SEQUENCE [LARGE SCALE GENOMIC DNA]</scope>
    <source>
        <strain evidence="4 5">NS184</strain>
    </source>
</reference>
<feature type="signal peptide" evidence="2">
    <location>
        <begin position="1"/>
        <end position="24"/>
    </location>
</feature>
<dbReference type="STRING" id="33881.NS184_10495"/>
<evidence type="ECO:0000313" key="5">
    <source>
        <dbReference type="Proteomes" id="UP000078252"/>
    </source>
</evidence>
<evidence type="ECO:0000313" key="4">
    <source>
        <dbReference type="EMBL" id="KTR05297.1"/>
    </source>
</evidence>
<keyword evidence="2" id="KW-0732">Signal</keyword>
<feature type="compositionally biased region" description="Low complexity" evidence="1">
    <location>
        <begin position="36"/>
        <end position="66"/>
    </location>
</feature>
<evidence type="ECO:0000256" key="2">
    <source>
        <dbReference type="SAM" id="SignalP"/>
    </source>
</evidence>
<sequence>MTTTTWRSAAFAGAAGIVTLVALAGCAGGGAVQAEPTTGSTHSAASAAPATEASTASGPTTASAATGGDGTSSGTGSLRSGACTATHLHGSLTTAVGGGSAGHQAYEIVFRNTGASPCTLQGWPGVSFVGKGDGTQLGAPATFDRSSAHGTVTIAAGSTAHATLLLAEARNYEDCGITTADGFRVYPPGSKQSLFVDAGQLELSACTASGVEQLQVQAVQPGS</sequence>
<dbReference type="Proteomes" id="UP000078252">
    <property type="component" value="Unassembled WGS sequence"/>
</dbReference>
<feature type="chain" id="PRO_5039663313" description="DUF4232 domain-containing protein" evidence="2">
    <location>
        <begin position="25"/>
        <end position="223"/>
    </location>
</feature>